<dbReference type="PROSITE" id="PS50850">
    <property type="entry name" value="MFS"/>
    <property type="match status" value="1"/>
</dbReference>
<dbReference type="InterPro" id="IPR004638">
    <property type="entry name" value="EmrB-like"/>
</dbReference>
<evidence type="ECO:0000259" key="8">
    <source>
        <dbReference type="PROSITE" id="PS50850"/>
    </source>
</evidence>
<feature type="transmembrane region" description="Helical" evidence="7">
    <location>
        <begin position="195"/>
        <end position="213"/>
    </location>
</feature>
<sequence length="475" mass="49092">MKRSKLALIIIATGLAQFMAGLDNLVVTTALPVIKVHLHANLSSLEWMVNAYTLSFSSLLLTGAGLGKRFGTKKIFLLGIAIFTITSGYAGLSTTSTQLITARAIQGIGGALMVPLSLTILASGVPHERRNFALSIWGAIGGLAIALGPLLGGAVVEGASWQWIFWLNVPVGMILLAIAAISLKSTSEKDAKLDPLGLITATIGLFGVTNALVNGSSHGWISSLVLGSFAFGAIGLAAFITVELKSKSPMVPLSIFRDRGFSAINVASTLMSFGMFGSVFFLAQYFQIVRGLSPLASGVRILPWTAMPLLVVPFMGRIVDRFGAGRIVAIGLALQSGGLAWIASQVSITTSYGSIVMAFVISGIGMAMFFVPTASATLAGVPRELEGVASGVNNTVREVGGVIGIASLGAIFSTSGGYGSAIGFVNGLQSAIIVGAIVVLVGSIASLFIPTSVGRKKKATNDNVELSSMLALQIK</sequence>
<dbReference type="GO" id="GO:0005886">
    <property type="term" value="C:plasma membrane"/>
    <property type="evidence" value="ECO:0007669"/>
    <property type="project" value="UniProtKB-SubCell"/>
</dbReference>
<comment type="subcellular location">
    <subcellularLocation>
        <location evidence="1">Cell membrane</location>
        <topology evidence="1">Multi-pass membrane protein</topology>
    </subcellularLocation>
</comment>
<evidence type="ECO:0000313" key="9">
    <source>
        <dbReference type="EMBL" id="KJF19097.1"/>
    </source>
</evidence>
<keyword evidence="5 7" id="KW-1133">Transmembrane helix</keyword>
<feature type="transmembrane region" description="Helical" evidence="7">
    <location>
        <begin position="163"/>
        <end position="183"/>
    </location>
</feature>
<dbReference type="EMBL" id="JXYS01000001">
    <property type="protein sequence ID" value="KJF19097.1"/>
    <property type="molecule type" value="Genomic_DNA"/>
</dbReference>
<name>A0A0D8HMV4_9ACTN</name>
<feature type="transmembrane region" description="Helical" evidence="7">
    <location>
        <begin position="219"/>
        <end position="242"/>
    </location>
</feature>
<keyword evidence="3" id="KW-1003">Cell membrane</keyword>
<evidence type="ECO:0000256" key="1">
    <source>
        <dbReference type="ARBA" id="ARBA00004651"/>
    </source>
</evidence>
<dbReference type="Proteomes" id="UP000032360">
    <property type="component" value="Unassembled WGS sequence"/>
</dbReference>
<feature type="domain" description="Major facilitator superfamily (MFS) profile" evidence="8">
    <location>
        <begin position="9"/>
        <end position="454"/>
    </location>
</feature>
<dbReference type="OrthoDB" id="9781469at2"/>
<dbReference type="Gene3D" id="1.20.1720.10">
    <property type="entry name" value="Multidrug resistance protein D"/>
    <property type="match status" value="1"/>
</dbReference>
<dbReference type="AlphaFoldDB" id="A0A0D8HMV4"/>
<feature type="transmembrane region" description="Helical" evidence="7">
    <location>
        <begin position="324"/>
        <end position="343"/>
    </location>
</feature>
<dbReference type="PANTHER" id="PTHR42718:SF42">
    <property type="entry name" value="EXPORT PROTEIN"/>
    <property type="match status" value="1"/>
</dbReference>
<dbReference type="PATRIC" id="fig|1280514.3.peg.188"/>
<dbReference type="GO" id="GO:0022857">
    <property type="term" value="F:transmembrane transporter activity"/>
    <property type="evidence" value="ECO:0007669"/>
    <property type="project" value="InterPro"/>
</dbReference>
<organism evidence="9 10">
    <name type="scientific">Acidithrix ferrooxidans</name>
    <dbReference type="NCBI Taxonomy" id="1280514"/>
    <lineage>
        <taxon>Bacteria</taxon>
        <taxon>Bacillati</taxon>
        <taxon>Actinomycetota</taxon>
        <taxon>Acidimicrobiia</taxon>
        <taxon>Acidimicrobiales</taxon>
        <taxon>Acidimicrobiaceae</taxon>
        <taxon>Acidithrix</taxon>
    </lineage>
</organism>
<evidence type="ECO:0000256" key="6">
    <source>
        <dbReference type="ARBA" id="ARBA00023136"/>
    </source>
</evidence>
<feature type="transmembrane region" description="Helical" evidence="7">
    <location>
        <begin position="292"/>
        <end position="312"/>
    </location>
</feature>
<protein>
    <submittedName>
        <fullName evidence="9">Multidrug resistance protein Stp</fullName>
    </submittedName>
</protein>
<evidence type="ECO:0000256" key="5">
    <source>
        <dbReference type="ARBA" id="ARBA00022989"/>
    </source>
</evidence>
<feature type="transmembrane region" description="Helical" evidence="7">
    <location>
        <begin position="104"/>
        <end position="125"/>
    </location>
</feature>
<keyword evidence="2" id="KW-0813">Transport</keyword>
<evidence type="ECO:0000256" key="7">
    <source>
        <dbReference type="SAM" id="Phobius"/>
    </source>
</evidence>
<gene>
    <name evidence="9" type="primary">stp1</name>
    <name evidence="9" type="ORF">AXFE_01340</name>
</gene>
<accession>A0A0D8HMV4</accession>
<evidence type="ECO:0000256" key="3">
    <source>
        <dbReference type="ARBA" id="ARBA00022475"/>
    </source>
</evidence>
<feature type="transmembrane region" description="Helical" evidence="7">
    <location>
        <begin position="431"/>
        <end position="449"/>
    </location>
</feature>
<feature type="transmembrane region" description="Helical" evidence="7">
    <location>
        <begin position="355"/>
        <end position="381"/>
    </location>
</feature>
<dbReference type="InterPro" id="IPR011701">
    <property type="entry name" value="MFS"/>
</dbReference>
<dbReference type="Pfam" id="PF07690">
    <property type="entry name" value="MFS_1"/>
    <property type="match status" value="1"/>
</dbReference>
<keyword evidence="10" id="KW-1185">Reference proteome</keyword>
<dbReference type="Gene3D" id="1.20.1250.20">
    <property type="entry name" value="MFS general substrate transporter like domains"/>
    <property type="match status" value="1"/>
</dbReference>
<dbReference type="PANTHER" id="PTHR42718">
    <property type="entry name" value="MAJOR FACILITATOR SUPERFAMILY MULTIDRUG TRANSPORTER MFSC"/>
    <property type="match status" value="1"/>
</dbReference>
<dbReference type="STRING" id="1280514.AXFE_01340"/>
<comment type="caution">
    <text evidence="9">The sequence shown here is derived from an EMBL/GenBank/DDBJ whole genome shotgun (WGS) entry which is preliminary data.</text>
</comment>
<keyword evidence="6 7" id="KW-0472">Membrane</keyword>
<feature type="transmembrane region" description="Helical" evidence="7">
    <location>
        <begin position="75"/>
        <end position="92"/>
    </location>
</feature>
<reference evidence="9 10" key="1">
    <citation type="submission" date="2015-01" db="EMBL/GenBank/DDBJ databases">
        <title>Draft genome of the acidophilic iron oxidizer Acidithrix ferrooxidans strain Py-F3.</title>
        <authorList>
            <person name="Poehlein A."/>
            <person name="Eisen S."/>
            <person name="Schloemann M."/>
            <person name="Johnson B.D."/>
            <person name="Daniel R."/>
            <person name="Muehling M."/>
        </authorList>
    </citation>
    <scope>NUCLEOTIDE SEQUENCE [LARGE SCALE GENOMIC DNA]</scope>
    <source>
        <strain evidence="9 10">Py-F3</strain>
    </source>
</reference>
<keyword evidence="4 7" id="KW-0812">Transmembrane</keyword>
<dbReference type="InterPro" id="IPR036259">
    <property type="entry name" value="MFS_trans_sf"/>
</dbReference>
<feature type="transmembrane region" description="Helical" evidence="7">
    <location>
        <begin position="263"/>
        <end position="286"/>
    </location>
</feature>
<dbReference type="SUPFAM" id="SSF103473">
    <property type="entry name" value="MFS general substrate transporter"/>
    <property type="match status" value="1"/>
</dbReference>
<evidence type="ECO:0000256" key="2">
    <source>
        <dbReference type="ARBA" id="ARBA00022448"/>
    </source>
</evidence>
<dbReference type="RefSeq" id="WP_052603971.1">
    <property type="nucleotide sequence ID" value="NZ_JXYS01000001.1"/>
</dbReference>
<dbReference type="InterPro" id="IPR020846">
    <property type="entry name" value="MFS_dom"/>
</dbReference>
<dbReference type="CDD" id="cd17321">
    <property type="entry name" value="MFS_MMR_MDR_like"/>
    <property type="match status" value="1"/>
</dbReference>
<feature type="transmembrane region" description="Helical" evidence="7">
    <location>
        <begin position="132"/>
        <end position="151"/>
    </location>
</feature>
<evidence type="ECO:0000256" key="4">
    <source>
        <dbReference type="ARBA" id="ARBA00022692"/>
    </source>
</evidence>
<proteinExistence type="predicted"/>
<feature type="transmembrane region" description="Helical" evidence="7">
    <location>
        <begin position="44"/>
        <end position="63"/>
    </location>
</feature>
<dbReference type="NCBIfam" id="TIGR00711">
    <property type="entry name" value="efflux_EmrB"/>
    <property type="match status" value="1"/>
</dbReference>
<feature type="transmembrane region" description="Helical" evidence="7">
    <location>
        <begin position="402"/>
        <end position="425"/>
    </location>
</feature>
<evidence type="ECO:0000313" key="10">
    <source>
        <dbReference type="Proteomes" id="UP000032360"/>
    </source>
</evidence>